<name>A0A6I3XDZ9_9BURK</name>
<sequence length="91" mass="9991">MINITQPHNLAPDVARAAAQQVADKLAHELGLSCRWQGDVLRFEKSGVEGTLTLLENQAQMRIKLGFLYGAFAPAIRSKVAEKMRKVFAPG</sequence>
<dbReference type="Pfam" id="PF09650">
    <property type="entry name" value="PHA_gran_rgn"/>
    <property type="match status" value="1"/>
</dbReference>
<accession>A0A6I3XDZ9</accession>
<dbReference type="Proteomes" id="UP000431684">
    <property type="component" value="Unassembled WGS sequence"/>
</dbReference>
<reference evidence="1 2" key="1">
    <citation type="submission" date="2019-11" db="EMBL/GenBank/DDBJ databases">
        <title>Draft Genome Sequences of Six Type Strains of the Genus Massilia.</title>
        <authorList>
            <person name="Miess H."/>
            <person name="Frediansyah A."/>
            <person name="Goeker M."/>
            <person name="Gross H."/>
        </authorList>
    </citation>
    <scope>NUCLEOTIDE SEQUENCE [LARGE SCALE GENOMIC DNA]</scope>
    <source>
        <strain evidence="1 2">DSM 17513</strain>
    </source>
</reference>
<comment type="caution">
    <text evidence="1">The sequence shown here is derived from an EMBL/GenBank/DDBJ whole genome shotgun (WGS) entry which is preliminary data.</text>
</comment>
<protein>
    <submittedName>
        <fullName evidence="1">Polyhydroxyalkanoic acid system protein</fullName>
    </submittedName>
</protein>
<dbReference type="EMBL" id="WNWM01000002">
    <property type="protein sequence ID" value="MUI12443.1"/>
    <property type="molecule type" value="Genomic_DNA"/>
</dbReference>
<organism evidence="1 2">
    <name type="scientific">Pseudoduganella dura</name>
    <dbReference type="NCBI Taxonomy" id="321982"/>
    <lineage>
        <taxon>Bacteria</taxon>
        <taxon>Pseudomonadati</taxon>
        <taxon>Pseudomonadota</taxon>
        <taxon>Betaproteobacteria</taxon>
        <taxon>Burkholderiales</taxon>
        <taxon>Oxalobacteraceae</taxon>
        <taxon>Telluria group</taxon>
        <taxon>Pseudoduganella</taxon>
    </lineage>
</organism>
<dbReference type="InterPro" id="IPR013433">
    <property type="entry name" value="PHA_gran_rgn"/>
</dbReference>
<dbReference type="OrthoDB" id="287584at2"/>
<gene>
    <name evidence="1" type="ORF">GJV26_08165</name>
</gene>
<dbReference type="AlphaFoldDB" id="A0A6I3XDZ9"/>
<evidence type="ECO:0000313" key="2">
    <source>
        <dbReference type="Proteomes" id="UP000431684"/>
    </source>
</evidence>
<dbReference type="NCBIfam" id="TIGR02610">
    <property type="entry name" value="PHA_gran_rgn"/>
    <property type="match status" value="1"/>
</dbReference>
<dbReference type="RefSeq" id="WP_155708390.1">
    <property type="nucleotide sequence ID" value="NZ_BMWU01000007.1"/>
</dbReference>
<keyword evidence="2" id="KW-1185">Reference proteome</keyword>
<proteinExistence type="predicted"/>
<evidence type="ECO:0000313" key="1">
    <source>
        <dbReference type="EMBL" id="MUI12443.1"/>
    </source>
</evidence>